<evidence type="ECO:0000313" key="12">
    <source>
        <dbReference type="Proteomes" id="UP000290288"/>
    </source>
</evidence>
<evidence type="ECO:0000256" key="1">
    <source>
        <dbReference type="ARBA" id="ARBA00004282"/>
    </source>
</evidence>
<evidence type="ECO:0000256" key="2">
    <source>
        <dbReference type="ARBA" id="ARBA00004300"/>
    </source>
</evidence>
<accession>A0A4Q2DSH8</accession>
<dbReference type="STRING" id="2316362.A0A4Q2DSH8"/>
<evidence type="ECO:0000256" key="4">
    <source>
        <dbReference type="ARBA" id="ARBA00022490"/>
    </source>
</evidence>
<comment type="caution">
    <text evidence="11">The sequence shown here is derived from an EMBL/GenBank/DDBJ whole genome shotgun (WGS) entry which is preliminary data.</text>
</comment>
<proteinExistence type="inferred from homology"/>
<name>A0A4Q2DSH8_9AGAR</name>
<feature type="region of interest" description="Disordered" evidence="10">
    <location>
        <begin position="646"/>
        <end position="900"/>
    </location>
</feature>
<sequence length="900" mass="96490">MATTPKKGVHWNFDDISFSELSSPSGSSTDSFVSTSSFEYANAQLIAHGFVQAPGLCLEGISAKDSENVVKCLLNLLGQRVEDMARTEELSTKLRTMTYDHERLTSMHRTAVEKAANAEREANLHKSRLNATLRTLHTTENAHKQTTAELQRTRTSLQAIRSTHQAELKKREKEIERLTEKWQKIAELQTKLAAIPSGIQCANVDVVEGRGFAHSQSYLDVALEEAEKARTALLEDNSYLKALALKAVNAIQRIIYQTNGLLSTNEEQLMPYTVSTLFPMAPKSHPADTLNSLLNGLRDSLETVTERLANPPQASTTPEPNANAKAMNAEIARLQKIIENLQTELDRCHNQLETQAEEIQTMFEQFAEQQRTSAKEFEEVSVELMSAPLHDEEKERLERIQQELDQERQKFTQAAIKFGKEKSALEAERVKFLEEKRAWEMEKMLDDMPPSPEPEPPAPVKQMKSYKQSPRKGAFKSPKKSSPKKSSAKTKASSSYARQSRISLGSPKKIIPAGETEILPPMPSLTFSMMGSLAPPTSLLSTTFVLPPPSPHASLPPGPALPPPIRLSPPEWIKTKSSSAESSSSGQPLAEAEFESEPDLLTPPPPTKQPFPVAKPFAQRMVHAYSPAKPSPLSRILLLSQSPVGGEGLSAVEESQEERSGDLSADFDDGGFAPLPAPAPVEAPQMSLAQELGVSESPPDTPLQERNAVGSGGASSKSVVGGPIKGRVLFPEAKSRKPSTTAAKTTAAGGAAKAKVGVSKPAKAGSSTVSREKTGAGTSKPPARGVVGEKENDGTGSGRTLKVNAKPPSGKVSPVFKPPATTSTGVKKKGPSPTTSTAVPGKASSAATTTKATSSKSDTGTAVKPSGRPPSAQGARPTTGGPRRVPVNSAEAAPVKSRRG</sequence>
<dbReference type="InterPro" id="IPR052300">
    <property type="entry name" value="Adhesion_Centrosome_assoc"/>
</dbReference>
<dbReference type="GO" id="GO:0007155">
    <property type="term" value="P:cell adhesion"/>
    <property type="evidence" value="ECO:0007669"/>
    <property type="project" value="UniProtKB-KW"/>
</dbReference>
<evidence type="ECO:0000256" key="8">
    <source>
        <dbReference type="ARBA" id="ARBA00023212"/>
    </source>
</evidence>
<keyword evidence="7 9" id="KW-0175">Coiled coil</keyword>
<keyword evidence="5" id="KW-0130">Cell adhesion</keyword>
<feature type="compositionally biased region" description="Low complexity" evidence="10">
    <location>
        <begin position="738"/>
        <end position="765"/>
    </location>
</feature>
<keyword evidence="8" id="KW-0206">Cytoskeleton</keyword>
<dbReference type="PANTHER" id="PTHR46507">
    <property type="entry name" value="AFADIN- AND ALPHA-ACTININ-BINDING PROTEIN"/>
    <property type="match status" value="1"/>
</dbReference>
<feature type="region of interest" description="Disordered" evidence="10">
    <location>
        <begin position="538"/>
        <end position="615"/>
    </location>
</feature>
<dbReference type="PANTHER" id="PTHR46507:SF4">
    <property type="entry name" value="SSX FAMILY MEMBER 2 INTERACTING PROTEIN"/>
    <property type="match status" value="1"/>
</dbReference>
<dbReference type="AlphaFoldDB" id="A0A4Q2DSH8"/>
<dbReference type="OrthoDB" id="312015at2759"/>
<feature type="compositionally biased region" description="Basic residues" evidence="10">
    <location>
        <begin position="469"/>
        <end position="488"/>
    </location>
</feature>
<evidence type="ECO:0000256" key="5">
    <source>
        <dbReference type="ARBA" id="ARBA00022889"/>
    </source>
</evidence>
<dbReference type="EMBL" id="SDEE01000042">
    <property type="protein sequence ID" value="RXW23440.1"/>
    <property type="molecule type" value="Genomic_DNA"/>
</dbReference>
<evidence type="ECO:0000256" key="6">
    <source>
        <dbReference type="ARBA" id="ARBA00022949"/>
    </source>
</evidence>
<comment type="subcellular location">
    <subcellularLocation>
        <location evidence="1">Cell junction</location>
    </subcellularLocation>
    <subcellularLocation>
        <location evidence="2">Cytoplasm</location>
        <location evidence="2">Cytoskeleton</location>
        <location evidence="2">Microtubule organizing center</location>
        <location evidence="2">Centrosome</location>
    </subcellularLocation>
</comment>
<reference evidence="11 12" key="1">
    <citation type="submission" date="2019-01" db="EMBL/GenBank/DDBJ databases">
        <title>Draft genome sequence of Psathyrella aberdarensis IHI B618.</title>
        <authorList>
            <person name="Buettner E."/>
            <person name="Kellner H."/>
        </authorList>
    </citation>
    <scope>NUCLEOTIDE SEQUENCE [LARGE SCALE GENOMIC DNA]</scope>
    <source>
        <strain evidence="11 12">IHI B618</strain>
    </source>
</reference>
<dbReference type="Pfam" id="PF11559">
    <property type="entry name" value="ADIP"/>
    <property type="match status" value="1"/>
</dbReference>
<feature type="region of interest" description="Disordered" evidence="10">
    <location>
        <begin position="443"/>
        <end position="521"/>
    </location>
</feature>
<dbReference type="GO" id="GO:0036064">
    <property type="term" value="C:ciliary basal body"/>
    <property type="evidence" value="ECO:0007669"/>
    <property type="project" value="TreeGrafter"/>
</dbReference>
<dbReference type="GO" id="GO:0035735">
    <property type="term" value="P:intraciliary transport involved in cilium assembly"/>
    <property type="evidence" value="ECO:0007669"/>
    <property type="project" value="TreeGrafter"/>
</dbReference>
<protein>
    <recommendedName>
        <fullName evidence="13">Afadin and alpha-actinin-binding-domain-containing protein</fullName>
    </recommendedName>
</protein>
<dbReference type="Proteomes" id="UP000290288">
    <property type="component" value="Unassembled WGS sequence"/>
</dbReference>
<feature type="compositionally biased region" description="Pro residues" evidence="10">
    <location>
        <begin position="449"/>
        <end position="459"/>
    </location>
</feature>
<evidence type="ECO:0000256" key="3">
    <source>
        <dbReference type="ARBA" id="ARBA00009291"/>
    </source>
</evidence>
<feature type="compositionally biased region" description="Pro residues" evidence="10">
    <location>
        <begin position="546"/>
        <end position="567"/>
    </location>
</feature>
<keyword evidence="6" id="KW-0965">Cell junction</keyword>
<evidence type="ECO:0000256" key="7">
    <source>
        <dbReference type="ARBA" id="ARBA00023054"/>
    </source>
</evidence>
<keyword evidence="12" id="KW-1185">Reference proteome</keyword>
<evidence type="ECO:0008006" key="13">
    <source>
        <dbReference type="Google" id="ProtNLM"/>
    </source>
</evidence>
<evidence type="ECO:0000256" key="9">
    <source>
        <dbReference type="SAM" id="Coils"/>
    </source>
</evidence>
<evidence type="ECO:0000256" key="10">
    <source>
        <dbReference type="SAM" id="MobiDB-lite"/>
    </source>
</evidence>
<organism evidence="11 12">
    <name type="scientific">Candolleomyces aberdarensis</name>
    <dbReference type="NCBI Taxonomy" id="2316362"/>
    <lineage>
        <taxon>Eukaryota</taxon>
        <taxon>Fungi</taxon>
        <taxon>Dikarya</taxon>
        <taxon>Basidiomycota</taxon>
        <taxon>Agaricomycotina</taxon>
        <taxon>Agaricomycetes</taxon>
        <taxon>Agaricomycetidae</taxon>
        <taxon>Agaricales</taxon>
        <taxon>Agaricineae</taxon>
        <taxon>Psathyrellaceae</taxon>
        <taxon>Candolleomyces</taxon>
    </lineage>
</organism>
<feature type="compositionally biased region" description="Low complexity" evidence="10">
    <location>
        <begin position="842"/>
        <end position="862"/>
    </location>
</feature>
<dbReference type="InterPro" id="IPR021622">
    <property type="entry name" value="Afadin/alpha-actinin-bd"/>
</dbReference>
<evidence type="ECO:0000313" key="11">
    <source>
        <dbReference type="EMBL" id="RXW23440.1"/>
    </source>
</evidence>
<comment type="similarity">
    <text evidence="3">Belongs to the ADIP family.</text>
</comment>
<gene>
    <name evidence="11" type="ORF">EST38_g2397</name>
</gene>
<feature type="coiled-coil region" evidence="9">
    <location>
        <begin position="324"/>
        <end position="442"/>
    </location>
</feature>
<keyword evidence="4" id="KW-0963">Cytoplasm</keyword>